<dbReference type="GO" id="GO:0006744">
    <property type="term" value="P:ubiquinone biosynthetic process"/>
    <property type="evidence" value="ECO:0007669"/>
    <property type="project" value="TreeGrafter"/>
</dbReference>
<proteinExistence type="predicted"/>
<evidence type="ECO:0000313" key="5">
    <source>
        <dbReference type="EMBL" id="KAI9636076.1"/>
    </source>
</evidence>
<dbReference type="Gene3D" id="3.50.50.60">
    <property type="entry name" value="FAD/NAD(P)-binding domain"/>
    <property type="match status" value="1"/>
</dbReference>
<sequence>MLPVLIVGAGPVGLLQARFLSKLGVPVILLERHTAPLPVPKAHFLSPRSLEIFRQFGIPIKTIRTYPTKREDARNIRFVTDVNLSGGREIGCLPFDNVEVDQLGISPEILHNIPQPDLQILIRGLLEQDGKAEIRTGWTWKSYTETDDEVISTIENTYTGEQQTIRSSCIIAGDGTNSKVRQAAGIELDEQDGPQMMSLHFSANLYPVVKERTAMLYWIMDPAVQGVVIAYDLGGNQVLLHQYDPTIHARETFTPERCREIIRIALGCDVPFDFLSCVPWKMKSQVAKTYSKSKVIVVGDSAHSFPPTGGLGMNSGIADAHNLAWKIAQSYSSPSQNRLSSTLHTYESERRPVGLRNSARAVEYGSKVFGLLKALGTTDPDIATARKNMFERLADPTWDSKIAEMVAEQAEQFNCTNLHLGFVYEPNWTFENPSEFEPAYRKGARLGHAWVRPNEDRLTGLAQPVDFEYIKDELSQEKQESWRYSILDLVPIDAYLLVCSSQSAAGKQGWTQLEEGLRAAGKRVRVLAAGEDFEWVEAEMGDSWERSYGLNQGGAVLVRPDQHIEAVLRGTVDIAEVVGRIGRSLMDRD</sequence>
<evidence type="ECO:0000256" key="3">
    <source>
        <dbReference type="ARBA" id="ARBA00023002"/>
    </source>
</evidence>
<dbReference type="GeneID" id="77728742"/>
<dbReference type="EMBL" id="JAKWFO010000005">
    <property type="protein sequence ID" value="KAI9636076.1"/>
    <property type="molecule type" value="Genomic_DNA"/>
</dbReference>
<dbReference type="AlphaFoldDB" id="A0AA38LW24"/>
<dbReference type="InterPro" id="IPR002938">
    <property type="entry name" value="FAD-bd"/>
</dbReference>
<dbReference type="Gene3D" id="3.40.30.120">
    <property type="match status" value="1"/>
</dbReference>
<dbReference type="GO" id="GO:0016709">
    <property type="term" value="F:oxidoreductase activity, acting on paired donors, with incorporation or reduction of molecular oxygen, NAD(P)H as one donor, and incorporation of one atom of oxygen"/>
    <property type="evidence" value="ECO:0007669"/>
    <property type="project" value="UniProtKB-ARBA"/>
</dbReference>
<keyword evidence="1" id="KW-0285">Flavoprotein</keyword>
<dbReference type="Proteomes" id="UP001164286">
    <property type="component" value="Unassembled WGS sequence"/>
</dbReference>
<protein>
    <submittedName>
        <fullName evidence="5">FAD binding domain-containing protein</fullName>
    </submittedName>
</protein>
<evidence type="ECO:0000259" key="4">
    <source>
        <dbReference type="Pfam" id="PF01494"/>
    </source>
</evidence>
<evidence type="ECO:0000256" key="2">
    <source>
        <dbReference type="ARBA" id="ARBA00022827"/>
    </source>
</evidence>
<evidence type="ECO:0000256" key="1">
    <source>
        <dbReference type="ARBA" id="ARBA00022630"/>
    </source>
</evidence>
<keyword evidence="3" id="KW-0560">Oxidoreductase</keyword>
<reference evidence="5" key="1">
    <citation type="journal article" date="2022" name="G3 (Bethesda)">
        <title>High quality genome of the basidiomycete yeast Dioszegia hungarica PDD-24b-2 isolated from cloud water.</title>
        <authorList>
            <person name="Jarrige D."/>
            <person name="Haridas S."/>
            <person name="Bleykasten-Grosshans C."/>
            <person name="Joly M."/>
            <person name="Nadalig T."/>
            <person name="Sancelme M."/>
            <person name="Vuilleumier S."/>
            <person name="Grigoriev I.V."/>
            <person name="Amato P."/>
            <person name="Bringel F."/>
        </authorList>
    </citation>
    <scope>NUCLEOTIDE SEQUENCE</scope>
    <source>
        <strain evidence="5">PDD-24b-2</strain>
    </source>
</reference>
<dbReference type="Gene3D" id="3.30.9.10">
    <property type="entry name" value="D-Amino Acid Oxidase, subunit A, domain 2"/>
    <property type="match status" value="1"/>
</dbReference>
<accession>A0AA38LW24</accession>
<organism evidence="5 6">
    <name type="scientific">Dioszegia hungarica</name>
    <dbReference type="NCBI Taxonomy" id="4972"/>
    <lineage>
        <taxon>Eukaryota</taxon>
        <taxon>Fungi</taxon>
        <taxon>Dikarya</taxon>
        <taxon>Basidiomycota</taxon>
        <taxon>Agaricomycotina</taxon>
        <taxon>Tremellomycetes</taxon>
        <taxon>Tremellales</taxon>
        <taxon>Bulleribasidiaceae</taxon>
        <taxon>Dioszegia</taxon>
    </lineage>
</organism>
<keyword evidence="6" id="KW-1185">Reference proteome</keyword>
<dbReference type="GO" id="GO:0005739">
    <property type="term" value="C:mitochondrion"/>
    <property type="evidence" value="ECO:0007669"/>
    <property type="project" value="TreeGrafter"/>
</dbReference>
<feature type="domain" description="FAD-binding" evidence="4">
    <location>
        <begin position="2"/>
        <end position="356"/>
    </location>
</feature>
<dbReference type="Pfam" id="PF01494">
    <property type="entry name" value="FAD_binding_3"/>
    <property type="match status" value="1"/>
</dbReference>
<dbReference type="RefSeq" id="XP_052945853.1">
    <property type="nucleotide sequence ID" value="XM_053089537.1"/>
</dbReference>
<dbReference type="PANTHER" id="PTHR43004">
    <property type="entry name" value="TRK SYSTEM POTASSIUM UPTAKE PROTEIN"/>
    <property type="match status" value="1"/>
</dbReference>
<dbReference type="GO" id="GO:0071949">
    <property type="term" value="F:FAD binding"/>
    <property type="evidence" value="ECO:0007669"/>
    <property type="project" value="InterPro"/>
</dbReference>
<comment type="caution">
    <text evidence="5">The sequence shown here is derived from an EMBL/GenBank/DDBJ whole genome shotgun (WGS) entry which is preliminary data.</text>
</comment>
<dbReference type="InterPro" id="IPR050641">
    <property type="entry name" value="RIFMO-like"/>
</dbReference>
<dbReference type="InterPro" id="IPR036188">
    <property type="entry name" value="FAD/NAD-bd_sf"/>
</dbReference>
<keyword evidence="2" id="KW-0274">FAD</keyword>
<dbReference type="PRINTS" id="PR00420">
    <property type="entry name" value="RNGMNOXGNASE"/>
</dbReference>
<dbReference type="SUPFAM" id="SSF51905">
    <property type="entry name" value="FAD/NAD(P)-binding domain"/>
    <property type="match status" value="1"/>
</dbReference>
<name>A0AA38LW24_9TREE</name>
<evidence type="ECO:0000313" key="6">
    <source>
        <dbReference type="Proteomes" id="UP001164286"/>
    </source>
</evidence>
<dbReference type="PANTHER" id="PTHR43004:SF6">
    <property type="entry name" value="FAD_NAD(P)-BINDING OXIDOREDUCTASE FAMILY PROTEIN"/>
    <property type="match status" value="1"/>
</dbReference>
<gene>
    <name evidence="5" type="ORF">MKK02DRAFT_36994</name>
</gene>